<protein>
    <recommendedName>
        <fullName evidence="4">Reverse transcriptase domain-containing protein</fullName>
    </recommendedName>
</protein>
<evidence type="ECO:0000256" key="1">
    <source>
        <dbReference type="SAM" id="MobiDB-lite"/>
    </source>
</evidence>
<name>A0A8S9SBV2_BRACR</name>
<proteinExistence type="predicted"/>
<comment type="caution">
    <text evidence="2">The sequence shown here is derived from an EMBL/GenBank/DDBJ whole genome shotgun (WGS) entry which is preliminary data.</text>
</comment>
<dbReference type="Proteomes" id="UP000712600">
    <property type="component" value="Unassembled WGS sequence"/>
</dbReference>
<reference evidence="2" key="1">
    <citation type="submission" date="2019-12" db="EMBL/GenBank/DDBJ databases">
        <title>Genome sequencing and annotation of Brassica cretica.</title>
        <authorList>
            <person name="Studholme D.J."/>
            <person name="Sarris P."/>
        </authorList>
    </citation>
    <scope>NUCLEOTIDE SEQUENCE</scope>
    <source>
        <strain evidence="2">PFS-109/04</strain>
        <tissue evidence="2">Leaf</tissue>
    </source>
</reference>
<feature type="compositionally biased region" description="Polar residues" evidence="1">
    <location>
        <begin position="1"/>
        <end position="14"/>
    </location>
</feature>
<gene>
    <name evidence="2" type="ORF">F2Q69_00038683</name>
</gene>
<organism evidence="2 3">
    <name type="scientific">Brassica cretica</name>
    <name type="common">Mustard</name>
    <dbReference type="NCBI Taxonomy" id="69181"/>
    <lineage>
        <taxon>Eukaryota</taxon>
        <taxon>Viridiplantae</taxon>
        <taxon>Streptophyta</taxon>
        <taxon>Embryophyta</taxon>
        <taxon>Tracheophyta</taxon>
        <taxon>Spermatophyta</taxon>
        <taxon>Magnoliopsida</taxon>
        <taxon>eudicotyledons</taxon>
        <taxon>Gunneridae</taxon>
        <taxon>Pentapetalae</taxon>
        <taxon>rosids</taxon>
        <taxon>malvids</taxon>
        <taxon>Brassicales</taxon>
        <taxon>Brassicaceae</taxon>
        <taxon>Brassiceae</taxon>
        <taxon>Brassica</taxon>
    </lineage>
</organism>
<evidence type="ECO:0000313" key="3">
    <source>
        <dbReference type="Proteomes" id="UP000712600"/>
    </source>
</evidence>
<dbReference type="EMBL" id="QGKX02000004">
    <property type="protein sequence ID" value="KAF3598821.1"/>
    <property type="molecule type" value="Genomic_DNA"/>
</dbReference>
<sequence>MQKQNTQQRSYQPRQNTPPGFNNNNNQSTQAQGSSSQAPASDTSVDAMFKKLLDFQAKNEKTMGYEFKNIHSKIDGSYNELNNKIRHLENQFASMNSQPSRQQGALPGKPEQNPKETMKAITLRSGRELPPRILTKDGEKQGGEVAINIDDEVVAQGSSSQAPASDTSVDAMRQIATNWNRGVIVDSKPDLSPFCSLLAPNFARKLVVAIGDCMATKCFVA</sequence>
<accession>A0A8S9SBV2</accession>
<evidence type="ECO:0000313" key="2">
    <source>
        <dbReference type="EMBL" id="KAF3598821.1"/>
    </source>
</evidence>
<feature type="compositionally biased region" description="Low complexity" evidence="1">
    <location>
        <begin position="15"/>
        <end position="41"/>
    </location>
</feature>
<evidence type="ECO:0008006" key="4">
    <source>
        <dbReference type="Google" id="ProtNLM"/>
    </source>
</evidence>
<feature type="region of interest" description="Disordered" evidence="1">
    <location>
        <begin position="95"/>
        <end position="114"/>
    </location>
</feature>
<dbReference type="AlphaFoldDB" id="A0A8S9SBV2"/>
<feature type="region of interest" description="Disordered" evidence="1">
    <location>
        <begin position="1"/>
        <end position="42"/>
    </location>
</feature>